<protein>
    <submittedName>
        <fullName evidence="1">Uncharacterized protein</fullName>
    </submittedName>
</protein>
<proteinExistence type="predicted"/>
<name>A0AAT9GQH5_9CREN</name>
<dbReference type="AlphaFoldDB" id="A0AAT9GQH5"/>
<dbReference type="GeneID" id="92353941"/>
<dbReference type="EMBL" id="AP031322">
    <property type="protein sequence ID" value="BFH73069.1"/>
    <property type="molecule type" value="Genomic_DNA"/>
</dbReference>
<reference evidence="1" key="1">
    <citation type="submission" date="2024-03" db="EMBL/GenBank/DDBJ databases">
        <title>Complete genome sequence of Sulfurisphaera javensis strain KD-1.</title>
        <authorList>
            <person name="Sakai H."/>
            <person name="Nur N."/>
            <person name="Suwanto A."/>
            <person name="Kurosawa N."/>
        </authorList>
    </citation>
    <scope>NUCLEOTIDE SEQUENCE</scope>
    <source>
        <strain evidence="1">KD-1</strain>
    </source>
</reference>
<organism evidence="1">
    <name type="scientific">Sulfurisphaera javensis</name>
    <dbReference type="NCBI Taxonomy" id="2049879"/>
    <lineage>
        <taxon>Archaea</taxon>
        <taxon>Thermoproteota</taxon>
        <taxon>Thermoprotei</taxon>
        <taxon>Sulfolobales</taxon>
        <taxon>Sulfolobaceae</taxon>
        <taxon>Sulfurisphaera</taxon>
    </lineage>
</organism>
<evidence type="ECO:0000313" key="1">
    <source>
        <dbReference type="EMBL" id="BFH73069.1"/>
    </source>
</evidence>
<accession>A0AAT9GQH5</accession>
<dbReference type="RefSeq" id="WP_369611242.1">
    <property type="nucleotide sequence ID" value="NZ_AP031322.1"/>
</dbReference>
<gene>
    <name evidence="1" type="ORF">SJAV_10130</name>
</gene>
<dbReference type="KEGG" id="sjv:SJAV_10130"/>
<sequence>MRFIYCIKGNYLFPCDKPKKNEEYYIFEYTKDLQLLISKCKGEHCNEIEVQCLNLKFDLLEALVVEEELNKLSAFRSFLQKYNAKVYFLENNSVLEAIVNPKLFYYKYLGINDNEIRMKTINELKRWVSRFLFLVNILEDLKVIRFTSHLDSLDGRYALWIKENCEDPAFTLVTEKEGEIKIWLGYKDCDILIRNRDERCYKINQ</sequence>